<sequence>MIITVTKAGADIAADELDKIQQIFKESHNPNESIINTFPGATFDGHTVDLGGNGEIFKTEVNVDYENY</sequence>
<organism evidence="1 2">
    <name type="scientific">Pectinatus haikarae</name>
    <dbReference type="NCBI Taxonomy" id="349096"/>
    <lineage>
        <taxon>Bacteria</taxon>
        <taxon>Bacillati</taxon>
        <taxon>Bacillota</taxon>
        <taxon>Negativicutes</taxon>
        <taxon>Selenomonadales</taxon>
        <taxon>Selenomonadaceae</taxon>
        <taxon>Pectinatus</taxon>
    </lineage>
</organism>
<comment type="caution">
    <text evidence="1">The sequence shown here is derived from an EMBL/GenBank/DDBJ whole genome shotgun (WGS) entry which is preliminary data.</text>
</comment>
<dbReference type="RefSeq" id="WP_196603419.1">
    <property type="nucleotide sequence ID" value="NZ_CP116940.1"/>
</dbReference>
<dbReference type="Proteomes" id="UP001239167">
    <property type="component" value="Unassembled WGS sequence"/>
</dbReference>
<protein>
    <submittedName>
        <fullName evidence="1">Uncharacterized protein</fullName>
    </submittedName>
</protein>
<gene>
    <name evidence="1" type="ORF">J2S01_001779</name>
</gene>
<evidence type="ECO:0000313" key="1">
    <source>
        <dbReference type="EMBL" id="MDQ0204057.1"/>
    </source>
</evidence>
<name>A0ABT9YA35_9FIRM</name>
<proteinExistence type="predicted"/>
<reference evidence="1 2" key="1">
    <citation type="submission" date="2023-07" db="EMBL/GenBank/DDBJ databases">
        <title>Genomic Encyclopedia of Type Strains, Phase IV (KMG-IV): sequencing the most valuable type-strain genomes for metagenomic binning, comparative biology and taxonomic classification.</title>
        <authorList>
            <person name="Goeker M."/>
        </authorList>
    </citation>
    <scope>NUCLEOTIDE SEQUENCE [LARGE SCALE GENOMIC DNA]</scope>
    <source>
        <strain evidence="1 2">DSM 16980</strain>
    </source>
</reference>
<evidence type="ECO:0000313" key="2">
    <source>
        <dbReference type="Proteomes" id="UP001239167"/>
    </source>
</evidence>
<accession>A0ABT9YA35</accession>
<keyword evidence="2" id="KW-1185">Reference proteome</keyword>
<dbReference type="EMBL" id="JAUSUE010000012">
    <property type="protein sequence ID" value="MDQ0204057.1"/>
    <property type="molecule type" value="Genomic_DNA"/>
</dbReference>